<keyword evidence="1" id="KW-0472">Membrane</keyword>
<proteinExistence type="predicted"/>
<dbReference type="STRING" id="870435.A0A0C3JDJ5"/>
<keyword evidence="1" id="KW-1133">Transmembrane helix</keyword>
<protein>
    <submittedName>
        <fullName evidence="2">Uncharacterized protein</fullName>
    </submittedName>
</protein>
<reference evidence="3" key="2">
    <citation type="submission" date="2015-01" db="EMBL/GenBank/DDBJ databases">
        <title>Evolutionary Origins and Diversification of the Mycorrhizal Mutualists.</title>
        <authorList>
            <consortium name="DOE Joint Genome Institute"/>
            <consortium name="Mycorrhizal Genomics Consortium"/>
            <person name="Kohler A."/>
            <person name="Kuo A."/>
            <person name="Nagy L.G."/>
            <person name="Floudas D."/>
            <person name="Copeland A."/>
            <person name="Barry K.W."/>
            <person name="Cichocki N."/>
            <person name="Veneault-Fourrey C."/>
            <person name="LaButti K."/>
            <person name="Lindquist E.A."/>
            <person name="Lipzen A."/>
            <person name="Lundell T."/>
            <person name="Morin E."/>
            <person name="Murat C."/>
            <person name="Riley R."/>
            <person name="Ohm R."/>
            <person name="Sun H."/>
            <person name="Tunlid A."/>
            <person name="Henrissat B."/>
            <person name="Grigoriev I.V."/>
            <person name="Hibbett D.S."/>
            <person name="Martin F."/>
        </authorList>
    </citation>
    <scope>NUCLEOTIDE SEQUENCE [LARGE SCALE GENOMIC DNA]</scope>
    <source>
        <strain evidence="3">Marx 270</strain>
    </source>
</reference>
<dbReference type="OrthoDB" id="2366471at2759"/>
<name>A0A0C3JDJ5_PISTI</name>
<evidence type="ECO:0000313" key="2">
    <source>
        <dbReference type="EMBL" id="KIN95731.1"/>
    </source>
</evidence>
<dbReference type="EMBL" id="KN832061">
    <property type="protein sequence ID" value="KIN95731.1"/>
    <property type="molecule type" value="Genomic_DNA"/>
</dbReference>
<dbReference type="HOGENOM" id="CLU_025274_1_0_1"/>
<keyword evidence="1" id="KW-0812">Transmembrane</keyword>
<accession>A0A0C3JDJ5</accession>
<evidence type="ECO:0000256" key="1">
    <source>
        <dbReference type="SAM" id="Phobius"/>
    </source>
</evidence>
<sequence length="288" mass="31660">MTNFSLNTSVFFSSIFLGIHTGPATPFELDGWRGPKFRAAHPGSILDETGHLASLFLKECSDLPADVVPGRQTKQISVTIAERHYVPEEHMYPEPLDMASPIVALIPITVSIGTSVTCAYFRDRFSFSMILLGTIASGVSCLVIGSGKLTFTHPKAADGCPLGDGVLGTDKEIAVLRGPEGALLLILQGSLSAGRFFASLAISWAYNLWLSALDKEKIQRAMLMTRVLCRPRMKRYPLGMQTSTAVFLHFDPPDEDRPSTVSDETLWRTLYGDAQSAYKAYLEYYRAQ</sequence>
<evidence type="ECO:0000313" key="3">
    <source>
        <dbReference type="Proteomes" id="UP000054217"/>
    </source>
</evidence>
<keyword evidence="3" id="KW-1185">Reference proteome</keyword>
<dbReference type="Proteomes" id="UP000054217">
    <property type="component" value="Unassembled WGS sequence"/>
</dbReference>
<reference evidence="2 3" key="1">
    <citation type="submission" date="2014-04" db="EMBL/GenBank/DDBJ databases">
        <authorList>
            <consortium name="DOE Joint Genome Institute"/>
            <person name="Kuo A."/>
            <person name="Kohler A."/>
            <person name="Costa M.D."/>
            <person name="Nagy L.G."/>
            <person name="Floudas D."/>
            <person name="Copeland A."/>
            <person name="Barry K.W."/>
            <person name="Cichocki N."/>
            <person name="Veneault-Fourrey C."/>
            <person name="LaButti K."/>
            <person name="Lindquist E.A."/>
            <person name="Lipzen A."/>
            <person name="Lundell T."/>
            <person name="Morin E."/>
            <person name="Murat C."/>
            <person name="Sun H."/>
            <person name="Tunlid A."/>
            <person name="Henrissat B."/>
            <person name="Grigoriev I.V."/>
            <person name="Hibbett D.S."/>
            <person name="Martin F."/>
            <person name="Nordberg H.P."/>
            <person name="Cantor M.N."/>
            <person name="Hua S.X."/>
        </authorList>
    </citation>
    <scope>NUCLEOTIDE SEQUENCE [LARGE SCALE GENOMIC DNA]</scope>
    <source>
        <strain evidence="2 3">Marx 270</strain>
    </source>
</reference>
<feature type="transmembrane region" description="Helical" evidence="1">
    <location>
        <begin position="98"/>
        <end position="120"/>
    </location>
</feature>
<feature type="transmembrane region" description="Helical" evidence="1">
    <location>
        <begin position="127"/>
        <end position="145"/>
    </location>
</feature>
<organism evidence="2 3">
    <name type="scientific">Pisolithus tinctorius Marx 270</name>
    <dbReference type="NCBI Taxonomy" id="870435"/>
    <lineage>
        <taxon>Eukaryota</taxon>
        <taxon>Fungi</taxon>
        <taxon>Dikarya</taxon>
        <taxon>Basidiomycota</taxon>
        <taxon>Agaricomycotina</taxon>
        <taxon>Agaricomycetes</taxon>
        <taxon>Agaricomycetidae</taxon>
        <taxon>Boletales</taxon>
        <taxon>Sclerodermatineae</taxon>
        <taxon>Pisolithaceae</taxon>
        <taxon>Pisolithus</taxon>
    </lineage>
</organism>
<dbReference type="AlphaFoldDB" id="A0A0C3JDJ5"/>
<gene>
    <name evidence="2" type="ORF">M404DRAFT_1007230</name>
</gene>
<dbReference type="InParanoid" id="A0A0C3JDJ5"/>
<feature type="transmembrane region" description="Helical" evidence="1">
    <location>
        <begin position="193"/>
        <end position="213"/>
    </location>
</feature>